<keyword evidence="2" id="KW-1185">Reference proteome</keyword>
<dbReference type="EMBL" id="AWUE01011986">
    <property type="protein sequence ID" value="OMP10199.1"/>
    <property type="molecule type" value="Genomic_DNA"/>
</dbReference>
<evidence type="ECO:0000313" key="1">
    <source>
        <dbReference type="EMBL" id="OMP10199.1"/>
    </source>
</evidence>
<comment type="caution">
    <text evidence="1">The sequence shown here is derived from an EMBL/GenBank/DDBJ whole genome shotgun (WGS) entry which is preliminary data.</text>
</comment>
<accession>A0A1R3KT28</accession>
<reference evidence="2" key="1">
    <citation type="submission" date="2013-09" db="EMBL/GenBank/DDBJ databases">
        <title>Corchorus olitorius genome sequencing.</title>
        <authorList>
            <person name="Alam M."/>
            <person name="Haque M.S."/>
            <person name="Islam M.S."/>
            <person name="Emdad E.M."/>
            <person name="Islam M.M."/>
            <person name="Ahmed B."/>
            <person name="Halim A."/>
            <person name="Hossen Q.M.M."/>
            <person name="Hossain M.Z."/>
            <person name="Ahmed R."/>
            <person name="Khan M.M."/>
            <person name="Islam R."/>
            <person name="Rashid M.M."/>
            <person name="Khan S.A."/>
            <person name="Rahman M.S."/>
            <person name="Alam M."/>
            <person name="Yahiya A.S."/>
            <person name="Khan M.S."/>
            <person name="Azam M.S."/>
            <person name="Haque T."/>
            <person name="Lashkar M.Z.H."/>
            <person name="Akhand A.I."/>
            <person name="Morshed G."/>
            <person name="Roy S."/>
            <person name="Uddin K.S."/>
            <person name="Rabeya T."/>
            <person name="Hossain A.S."/>
            <person name="Chowdhury A."/>
            <person name="Snigdha A.R."/>
            <person name="Mortoza M.S."/>
            <person name="Matin S.A."/>
            <person name="Hoque S.M.E."/>
            <person name="Islam M.K."/>
            <person name="Roy D.K."/>
            <person name="Haider R."/>
            <person name="Moosa M.M."/>
            <person name="Elias S.M."/>
            <person name="Hasan A.M."/>
            <person name="Jahan S."/>
            <person name="Shafiuddin M."/>
            <person name="Mahmood N."/>
            <person name="Shommy N.S."/>
        </authorList>
    </citation>
    <scope>NUCLEOTIDE SEQUENCE [LARGE SCALE GENOMIC DNA]</scope>
    <source>
        <strain evidence="2">cv. O-4</strain>
    </source>
</reference>
<organism evidence="1 2">
    <name type="scientific">Corchorus olitorius</name>
    <dbReference type="NCBI Taxonomy" id="93759"/>
    <lineage>
        <taxon>Eukaryota</taxon>
        <taxon>Viridiplantae</taxon>
        <taxon>Streptophyta</taxon>
        <taxon>Embryophyta</taxon>
        <taxon>Tracheophyta</taxon>
        <taxon>Spermatophyta</taxon>
        <taxon>Magnoliopsida</taxon>
        <taxon>eudicotyledons</taxon>
        <taxon>Gunneridae</taxon>
        <taxon>Pentapetalae</taxon>
        <taxon>rosids</taxon>
        <taxon>malvids</taxon>
        <taxon>Malvales</taxon>
        <taxon>Malvaceae</taxon>
        <taxon>Grewioideae</taxon>
        <taxon>Apeibeae</taxon>
        <taxon>Corchorus</taxon>
    </lineage>
</organism>
<protein>
    <submittedName>
        <fullName evidence="1">Uncharacterized protein</fullName>
    </submittedName>
</protein>
<dbReference type="Proteomes" id="UP000187203">
    <property type="component" value="Unassembled WGS sequence"/>
</dbReference>
<evidence type="ECO:0000313" key="2">
    <source>
        <dbReference type="Proteomes" id="UP000187203"/>
    </source>
</evidence>
<dbReference type="AlphaFoldDB" id="A0A1R3KT28"/>
<name>A0A1R3KT28_9ROSI</name>
<sequence length="42" mass="4805">MEEIARYHQKYYVPRSLKTRATCFANFKDPSVLGLGVKAEVS</sequence>
<gene>
    <name evidence="1" type="ORF">COLO4_04727</name>
</gene>
<proteinExistence type="predicted"/>